<evidence type="ECO:0000259" key="1">
    <source>
        <dbReference type="Pfam" id="PF13360"/>
    </source>
</evidence>
<keyword evidence="3" id="KW-1185">Reference proteome</keyword>
<dbReference type="InterPro" id="IPR018391">
    <property type="entry name" value="PQQ_b-propeller_rpt"/>
</dbReference>
<protein>
    <recommendedName>
        <fullName evidence="1">Pyrrolo-quinoline quinone repeat domain-containing protein</fullName>
    </recommendedName>
</protein>
<reference evidence="2" key="1">
    <citation type="journal article" date="2014" name="Int. J. Syst. Evol. Microbiol.">
        <title>Complete genome of a new Firmicutes species belonging to the dominant human colonic microbiota ('Ruminococcus bicirculans') reveals two chromosomes and a selective capacity to utilize plant glucans.</title>
        <authorList>
            <consortium name="NISC Comparative Sequencing Program"/>
            <person name="Wegmann U."/>
            <person name="Louis P."/>
            <person name="Goesmann A."/>
            <person name="Henrissat B."/>
            <person name="Duncan S.H."/>
            <person name="Flint H.J."/>
        </authorList>
    </citation>
    <scope>NUCLEOTIDE SEQUENCE</scope>
    <source>
        <strain evidence="2">JCM 17590</strain>
    </source>
</reference>
<dbReference type="Pfam" id="PF13360">
    <property type="entry name" value="PQQ_2"/>
    <property type="match status" value="1"/>
</dbReference>
<dbReference type="InterPro" id="IPR002372">
    <property type="entry name" value="PQQ_rpt_dom"/>
</dbReference>
<dbReference type="PANTHER" id="PTHR34512:SF30">
    <property type="entry name" value="OUTER MEMBRANE PROTEIN ASSEMBLY FACTOR BAMB"/>
    <property type="match status" value="1"/>
</dbReference>
<dbReference type="InterPro" id="IPR011047">
    <property type="entry name" value="Quinoprotein_ADH-like_sf"/>
</dbReference>
<dbReference type="PANTHER" id="PTHR34512">
    <property type="entry name" value="CELL SURFACE PROTEIN"/>
    <property type="match status" value="1"/>
</dbReference>
<proteinExistence type="predicted"/>
<reference evidence="2" key="2">
    <citation type="submission" date="2023-12" db="EMBL/GenBank/DDBJ databases">
        <authorList>
            <person name="Sun Q."/>
            <person name="Inoue M."/>
        </authorList>
    </citation>
    <scope>NUCLEOTIDE SEQUENCE</scope>
    <source>
        <strain evidence="2">JCM 17590</strain>
    </source>
</reference>
<name>A0ABP7ZNZ0_9MICO</name>
<dbReference type="EMBL" id="BAABBV010000002">
    <property type="protein sequence ID" value="GAA4166525.1"/>
    <property type="molecule type" value="Genomic_DNA"/>
</dbReference>
<sequence length="433" mass="44248">MPSPSVTATAPIAATPLWASYHGDQARTGAAPGPSPASVRQLWKADLGAQVFGQPVVIGSRVIAGTESDEVVALDRTSGKKLWQYTLGTPLRDVQAKAGCGNIDPLGITSSLAIDPQRGEVFAVGEVVDDRGVVHHHLVGLAVATGDVMLSEDVDPPLRTGEKSVHLLQRAGLALGNGRVYIGYGGNIGDCGYYHGWLVGASETAKGDLVSFKVAPDGEGGAIWLSGGAPAIGADGSVYVTTGNANPFPPGRDRLQYTESVVKLTPDLKVARAFKDPDAGGDEDLATGNPMLLPGGIVFAVGKTDVGYALRASDLSRVAEVRGVCGSDPDGGPAFDAATARLFIPCRGGGIQVISTGSWTLGPRFAGANSAPIVVGSSLWATSYPEGGLVELDTRSGQRRQSIATGPVPNFATPSFAGGALILGTRAGVVAFG</sequence>
<dbReference type="SMART" id="SM00564">
    <property type="entry name" value="PQQ"/>
    <property type="match status" value="1"/>
</dbReference>
<dbReference type="InterPro" id="IPR015943">
    <property type="entry name" value="WD40/YVTN_repeat-like_dom_sf"/>
</dbReference>
<gene>
    <name evidence="2" type="ORF">GCM10022286_31300</name>
</gene>
<evidence type="ECO:0000313" key="3">
    <source>
        <dbReference type="Proteomes" id="UP001415169"/>
    </source>
</evidence>
<evidence type="ECO:0000313" key="2">
    <source>
        <dbReference type="EMBL" id="GAA4166525.1"/>
    </source>
</evidence>
<comment type="caution">
    <text evidence="2">The sequence shown here is derived from an EMBL/GenBank/DDBJ whole genome shotgun (WGS) entry which is preliminary data.</text>
</comment>
<organism evidence="2 3">
    <name type="scientific">Gryllotalpicola daejeonensis</name>
    <dbReference type="NCBI Taxonomy" id="993087"/>
    <lineage>
        <taxon>Bacteria</taxon>
        <taxon>Bacillati</taxon>
        <taxon>Actinomycetota</taxon>
        <taxon>Actinomycetes</taxon>
        <taxon>Micrococcales</taxon>
        <taxon>Microbacteriaceae</taxon>
        <taxon>Gryllotalpicola</taxon>
    </lineage>
</organism>
<dbReference type="Proteomes" id="UP001415169">
    <property type="component" value="Unassembled WGS sequence"/>
</dbReference>
<feature type="domain" description="Pyrrolo-quinoline quinone repeat" evidence="1">
    <location>
        <begin position="40"/>
        <end position="147"/>
    </location>
</feature>
<accession>A0ABP7ZNZ0</accession>
<dbReference type="Gene3D" id="2.130.10.10">
    <property type="entry name" value="YVTN repeat-like/Quinoprotein amine dehydrogenase"/>
    <property type="match status" value="2"/>
</dbReference>
<dbReference type="SUPFAM" id="SSF50998">
    <property type="entry name" value="Quinoprotein alcohol dehydrogenase-like"/>
    <property type="match status" value="1"/>
</dbReference>